<dbReference type="RefSeq" id="WP_048104752.1">
    <property type="nucleotide sequence ID" value="NZ_CP007026.1"/>
</dbReference>
<dbReference type="Pfam" id="PF01902">
    <property type="entry name" value="Diphthami_syn_2"/>
    <property type="match status" value="1"/>
</dbReference>
<dbReference type="KEGG" id="nbv:T478_0392"/>
<name>A0A0A7V0U7_9ARCH</name>
<accession>A0A0A7V0U7</accession>
<protein>
    <submittedName>
        <fullName evidence="2 3">ATP-binding protein</fullName>
    </submittedName>
</protein>
<dbReference type="HOGENOM" id="CLU_010289_0_2_2"/>
<gene>
    <name evidence="3" type="ORF">A7X95_07020</name>
    <name evidence="2" type="ORF">T478_0392</name>
</gene>
<dbReference type="Gene3D" id="3.90.1490.10">
    <property type="entry name" value="putative n-type atp pyrophosphatase, domain 2"/>
    <property type="match status" value="1"/>
</dbReference>
<dbReference type="InterPro" id="IPR002761">
    <property type="entry name" value="Diphthami_syn_dom"/>
</dbReference>
<dbReference type="InterPro" id="IPR014729">
    <property type="entry name" value="Rossmann-like_a/b/a_fold"/>
</dbReference>
<dbReference type="CDD" id="cd01994">
    <property type="entry name" value="AANH_PF0828-like"/>
    <property type="match status" value="1"/>
</dbReference>
<dbReference type="NCBIfam" id="TIGR03679">
    <property type="entry name" value="arCOG00187"/>
    <property type="match status" value="1"/>
</dbReference>
<dbReference type="InterPro" id="IPR022427">
    <property type="entry name" value="MJ0570_ATP-bd"/>
</dbReference>
<dbReference type="GO" id="GO:0017183">
    <property type="term" value="P:protein histidyl modification to diphthamide"/>
    <property type="evidence" value="ECO:0007669"/>
    <property type="project" value="TreeGrafter"/>
</dbReference>
<dbReference type="NCBIfam" id="TIGR00290">
    <property type="entry name" value="MJ0570_dom"/>
    <property type="match status" value="1"/>
</dbReference>
<dbReference type="EMBL" id="LXWN01000002">
    <property type="protein sequence ID" value="PTL87611.1"/>
    <property type="molecule type" value="Genomic_DNA"/>
</dbReference>
<dbReference type="EMBL" id="CP007026">
    <property type="protein sequence ID" value="AJA92622.1"/>
    <property type="molecule type" value="Genomic_DNA"/>
</dbReference>
<keyword evidence="2" id="KW-0067">ATP-binding</keyword>
<reference evidence="3" key="2">
    <citation type="submission" date="2016-05" db="EMBL/GenBank/DDBJ databases">
        <authorList>
            <person name="Lavstsen T."/>
            <person name="Jespersen J.S."/>
        </authorList>
    </citation>
    <scope>NUCLEOTIDE SEQUENCE [LARGE SCALE GENOMIC DNA]</scope>
    <source>
        <strain evidence="3">U25</strain>
    </source>
</reference>
<dbReference type="STRING" id="1410606.T478_0392"/>
<dbReference type="AlphaFoldDB" id="A0A0A7V0U7"/>
<reference evidence="5" key="3">
    <citation type="submission" date="2016-05" db="EMBL/GenBank/DDBJ databases">
        <authorList>
            <person name="Dupont C."/>
            <person name="Santoro A."/>
        </authorList>
    </citation>
    <scope>NUCLEOTIDE SEQUENCE [LARGE SCALE GENOMIC DNA]</scope>
    <source>
        <strain evidence="5">U25</strain>
    </source>
</reference>
<dbReference type="GO" id="GO:0017178">
    <property type="term" value="F:diphthine-ammonia ligase activity"/>
    <property type="evidence" value="ECO:0007669"/>
    <property type="project" value="TreeGrafter"/>
</dbReference>
<dbReference type="SUPFAM" id="SSF52402">
    <property type="entry name" value="Adenine nucleotide alpha hydrolases-like"/>
    <property type="match status" value="1"/>
</dbReference>
<organism evidence="2 4">
    <name type="scientific">Candidatus Nitrosopelagicus brevis</name>
    <dbReference type="NCBI Taxonomy" id="1410606"/>
    <lineage>
        <taxon>Archaea</taxon>
        <taxon>Nitrososphaerota</taxon>
    </lineage>
</organism>
<proteinExistence type="predicted"/>
<dbReference type="PANTHER" id="PTHR12196:SF2">
    <property type="entry name" value="DIPHTHINE--AMMONIA LIGASE"/>
    <property type="match status" value="1"/>
</dbReference>
<dbReference type="GeneID" id="24816289"/>
<evidence type="ECO:0000313" key="2">
    <source>
        <dbReference type="EMBL" id="AJA92622.1"/>
    </source>
</evidence>
<dbReference type="PANTHER" id="PTHR12196">
    <property type="entry name" value="DOMAIN OF UNKNOWN FUNCTION 71 DUF71 -CONTAINING PROTEIN"/>
    <property type="match status" value="1"/>
</dbReference>
<keyword evidence="5" id="KW-1185">Reference proteome</keyword>
<reference evidence="3 5" key="4">
    <citation type="submission" date="2018-04" db="EMBL/GenBank/DDBJ databases">
        <title>Transcriptomics of ammonia oxidizing archaea.</title>
        <authorList>
            <person name="Carini P."/>
        </authorList>
    </citation>
    <scope>NUCLEOTIDE SEQUENCE [LARGE SCALE GENOMIC DNA]</scope>
    <source>
        <strain evidence="3 5">U25</strain>
    </source>
</reference>
<feature type="domain" description="Diphthamide synthase" evidence="1">
    <location>
        <begin position="1"/>
        <end position="223"/>
    </location>
</feature>
<keyword evidence="2" id="KW-0547">Nucleotide-binding</keyword>
<evidence type="ECO:0000313" key="4">
    <source>
        <dbReference type="Proteomes" id="UP000030944"/>
    </source>
</evidence>
<evidence type="ECO:0000313" key="5">
    <source>
        <dbReference type="Proteomes" id="UP000241022"/>
    </source>
</evidence>
<dbReference type="PIRSF" id="PIRSF039123">
    <property type="entry name" value="Diphthamide_synthase"/>
    <property type="match status" value="1"/>
</dbReference>
<dbReference type="Gene3D" id="3.40.50.620">
    <property type="entry name" value="HUPs"/>
    <property type="match status" value="1"/>
</dbReference>
<evidence type="ECO:0000313" key="3">
    <source>
        <dbReference type="EMBL" id="PTL87611.1"/>
    </source>
</evidence>
<dbReference type="InterPro" id="IPR030662">
    <property type="entry name" value="DPH6/MJ0570"/>
</dbReference>
<dbReference type="Proteomes" id="UP000030944">
    <property type="component" value="Chromosome"/>
</dbReference>
<evidence type="ECO:0000259" key="1">
    <source>
        <dbReference type="Pfam" id="PF01902"/>
    </source>
</evidence>
<dbReference type="Proteomes" id="UP000241022">
    <property type="component" value="Unassembled WGS sequence"/>
</dbReference>
<dbReference type="OrthoDB" id="372052at2157"/>
<dbReference type="GO" id="GO:0005524">
    <property type="term" value="F:ATP binding"/>
    <property type="evidence" value="ECO:0007669"/>
    <property type="project" value="UniProtKB-KW"/>
</dbReference>
<sequence length="229" mass="26233">MKLAALFSGGKDSTYAIHLAKKLSHSVDVLLTLYPHSDESHLLHHPNIKFTTLQSESMGIPQLIEEIPSVENETEFKKLEKLITLAKEKYSIEGIVHGGILSKYQKDNFSLICQQNDLEIISPLWNKNPESYMKELLEENFEYIISSVSCDGLDDSWLGQKIDENRLKTLENLQNKFGFNLNFEGGEAETFVTNCPLFKKPLFIQDSRTEWDGYRGRFEILEAKLKDNA</sequence>
<reference evidence="2 4" key="1">
    <citation type="journal article" date="2015" name="Proc. Natl. Acad. Sci. U.S.A.">
        <title>Genomic and proteomic characterization of "Candidatus Nitrosopelagicus brevis": An ammonia-oxidizing archaeon from the open ocean.</title>
        <authorList>
            <person name="Santoro A.E."/>
            <person name="Dupont C.L."/>
            <person name="Richter R.A."/>
            <person name="Craig M.T."/>
            <person name="Carini P."/>
            <person name="McIlvin M.R."/>
            <person name="Yang Y."/>
            <person name="Orsi W.D."/>
            <person name="Moran D.M."/>
            <person name="Saito M.A."/>
        </authorList>
    </citation>
    <scope>NUCLEOTIDE SEQUENCE [LARGE SCALE GENOMIC DNA]</scope>
    <source>
        <strain evidence="2">CN25</strain>
        <strain evidence="4">V2</strain>
    </source>
</reference>